<gene>
    <name evidence="1" type="ORF">SO694_00066123</name>
</gene>
<keyword evidence="2" id="KW-1185">Reference proteome</keyword>
<dbReference type="PANTHER" id="PTHR42886">
    <property type="entry name" value="RE40534P-RELATED"/>
    <property type="match status" value="1"/>
</dbReference>
<accession>A0ABR1FQA4</accession>
<dbReference type="Proteomes" id="UP001363151">
    <property type="component" value="Unassembled WGS sequence"/>
</dbReference>
<protein>
    <submittedName>
        <fullName evidence="1">1-acylglycerol-3-phosphate O-acyltransferase</fullName>
    </submittedName>
</protein>
<proteinExistence type="predicted"/>
<dbReference type="Gene3D" id="3.40.50.1820">
    <property type="entry name" value="alpha/beta hydrolase"/>
    <property type="match status" value="1"/>
</dbReference>
<dbReference type="GO" id="GO:0042171">
    <property type="term" value="F:lysophosphatidic acid acyltransferase activity"/>
    <property type="evidence" value="ECO:0007669"/>
    <property type="project" value="TreeGrafter"/>
</dbReference>
<organism evidence="1 2">
    <name type="scientific">Aureococcus anophagefferens</name>
    <name type="common">Harmful bloom alga</name>
    <dbReference type="NCBI Taxonomy" id="44056"/>
    <lineage>
        <taxon>Eukaryota</taxon>
        <taxon>Sar</taxon>
        <taxon>Stramenopiles</taxon>
        <taxon>Ochrophyta</taxon>
        <taxon>Pelagophyceae</taxon>
        <taxon>Pelagomonadales</taxon>
        <taxon>Pelagomonadaceae</taxon>
        <taxon>Aureococcus</taxon>
    </lineage>
</organism>
<reference evidence="1 2" key="1">
    <citation type="submission" date="2024-03" db="EMBL/GenBank/DDBJ databases">
        <title>Aureococcus anophagefferens CCMP1851 and Kratosvirus quantuckense: Draft genome of a second virus-susceptible host strain in the model system.</title>
        <authorList>
            <person name="Chase E."/>
            <person name="Truchon A.R."/>
            <person name="Schepens W."/>
            <person name="Wilhelm S.W."/>
        </authorList>
    </citation>
    <scope>NUCLEOTIDE SEQUENCE [LARGE SCALE GENOMIC DNA]</scope>
    <source>
        <strain evidence="1 2">CCMP1851</strain>
    </source>
</reference>
<dbReference type="GO" id="GO:0052689">
    <property type="term" value="F:carboxylic ester hydrolase activity"/>
    <property type="evidence" value="ECO:0007669"/>
    <property type="project" value="TreeGrafter"/>
</dbReference>
<sequence>MAVRDASGTLPQRRSARALRKAERRLVAGIAEARDDPISDDEWLHCLELTLSEDRDDTLVMLPGYGLGAGAFTMVLRDLQAQGAGATFGRAVALDWPGTGLASRFDRRNLSLKELVDYAVERLEAWRARRGFERVTLLGHSLGGYLAFCYCERYGASVARHLVLASPLGVPTYPAWREPPVSEAAWLARKQRDLEEGRRARTAFDGSGSSKVRALFRVLACCALGPCALVGNACSRKRAADVSAPLTNVVGQLRCGCLRRLAANTVGMAKFKRNGQWAGGLKPRFADYVDAFATHCAYESFGEYFYEKCVIGYSYGTFWAREPLGGDAVEIPFVDGALPKPPFGGRPSSGRLQAFLRARDAANDGFRCSFFFGCEDWIDCRVVVDAARGAACVNGPTGGAMHRIERCAHQSMVDHPAAFARAVLLLSRGAA</sequence>
<dbReference type="SUPFAM" id="SSF53474">
    <property type="entry name" value="alpha/beta-Hydrolases"/>
    <property type="match status" value="1"/>
</dbReference>
<dbReference type="GO" id="GO:0055088">
    <property type="term" value="P:lipid homeostasis"/>
    <property type="evidence" value="ECO:0007669"/>
    <property type="project" value="TreeGrafter"/>
</dbReference>
<comment type="caution">
    <text evidence="1">The sequence shown here is derived from an EMBL/GenBank/DDBJ whole genome shotgun (WGS) entry which is preliminary data.</text>
</comment>
<evidence type="ECO:0000313" key="2">
    <source>
        <dbReference type="Proteomes" id="UP001363151"/>
    </source>
</evidence>
<dbReference type="EMBL" id="JBBJCI010000291">
    <property type="protein sequence ID" value="KAK7235636.1"/>
    <property type="molecule type" value="Genomic_DNA"/>
</dbReference>
<dbReference type="KEGG" id="aaf:AURANDRAFT_65114"/>
<dbReference type="PANTHER" id="PTHR42886:SF29">
    <property type="entry name" value="PUMMELIG, ISOFORM A"/>
    <property type="match status" value="1"/>
</dbReference>
<dbReference type="Pfam" id="PF12697">
    <property type="entry name" value="Abhydrolase_6"/>
    <property type="match status" value="1"/>
</dbReference>
<dbReference type="InterPro" id="IPR029058">
    <property type="entry name" value="AB_hydrolase_fold"/>
</dbReference>
<evidence type="ECO:0000313" key="1">
    <source>
        <dbReference type="EMBL" id="KAK7235636.1"/>
    </source>
</evidence>
<dbReference type="GO" id="GO:0006654">
    <property type="term" value="P:phosphatidic acid biosynthetic process"/>
    <property type="evidence" value="ECO:0007669"/>
    <property type="project" value="TreeGrafter"/>
</dbReference>
<dbReference type="InterPro" id="IPR000073">
    <property type="entry name" value="AB_hydrolase_1"/>
</dbReference>
<name>A0ABR1FQA4_AURAN</name>